<evidence type="ECO:0000313" key="1">
    <source>
        <dbReference type="EMBL" id="EGA68489.1"/>
    </source>
</evidence>
<protein>
    <submittedName>
        <fullName evidence="1">Uncharacterized protein</fullName>
    </submittedName>
</protein>
<dbReference type="AlphaFoldDB" id="E8MBU1"/>
<evidence type="ECO:0000313" key="2">
    <source>
        <dbReference type="Proteomes" id="UP000006228"/>
    </source>
</evidence>
<organism evidence="1 2">
    <name type="scientific">Vibrio sinaloensis DSM 21326</name>
    <dbReference type="NCBI Taxonomy" id="945550"/>
    <lineage>
        <taxon>Bacteria</taxon>
        <taxon>Pseudomonadati</taxon>
        <taxon>Pseudomonadota</taxon>
        <taxon>Gammaproteobacteria</taxon>
        <taxon>Vibrionales</taxon>
        <taxon>Vibrionaceae</taxon>
        <taxon>Vibrio</taxon>
        <taxon>Vibrio oreintalis group</taxon>
    </lineage>
</organism>
<sequence>MLTTLQKCKRSVGKTFNELQFKLPFARPKTGLAHKIIDYYANFV</sequence>
<name>E8MBU1_PHOS4</name>
<proteinExistence type="predicted"/>
<dbReference type="Proteomes" id="UP000006228">
    <property type="component" value="Unassembled WGS sequence"/>
</dbReference>
<comment type="caution">
    <text evidence="1">The sequence shown here is derived from an EMBL/GenBank/DDBJ whole genome shotgun (WGS) entry which is preliminary data.</text>
</comment>
<dbReference type="EMBL" id="AEVT01000105">
    <property type="protein sequence ID" value="EGA68489.1"/>
    <property type="molecule type" value="Genomic_DNA"/>
</dbReference>
<accession>E8MBU1</accession>
<gene>
    <name evidence="1" type="ORF">VISI1226_09184</name>
</gene>
<reference evidence="1 2" key="1">
    <citation type="journal article" date="2012" name="Int. J. Syst. Evol. Microbiol.">
        <title>Vibrio caribbeanicus sp. nov., isolated from the marine sponge Scleritoderma cyanea.</title>
        <authorList>
            <person name="Hoffmann M."/>
            <person name="Monday S.R."/>
            <person name="Allard M.W."/>
            <person name="Strain E.A."/>
            <person name="Whittaker P."/>
            <person name="Naum M."/>
            <person name="McCarthy P.J."/>
            <person name="Lopez J.V."/>
            <person name="Fischer M."/>
            <person name="Brown E.W."/>
        </authorList>
    </citation>
    <scope>NUCLEOTIDE SEQUENCE [LARGE SCALE GENOMIC DNA]</scope>
    <source>
        <strain evidence="2">DSMZ 21326</strain>
    </source>
</reference>